<dbReference type="GO" id="GO:0004674">
    <property type="term" value="F:protein serine/threonine kinase activity"/>
    <property type="evidence" value="ECO:0007669"/>
    <property type="project" value="InterPro"/>
</dbReference>
<dbReference type="SUPFAM" id="SSF56112">
    <property type="entry name" value="Protein kinase-like (PK-like)"/>
    <property type="match status" value="1"/>
</dbReference>
<evidence type="ECO:0000256" key="2">
    <source>
        <dbReference type="ARBA" id="ARBA00022840"/>
    </source>
</evidence>
<evidence type="ECO:0000256" key="1">
    <source>
        <dbReference type="ARBA" id="ARBA00022741"/>
    </source>
</evidence>
<reference evidence="5 6" key="1">
    <citation type="submission" date="2016-10" db="EMBL/GenBank/DDBJ databases">
        <title>Paenibacillus species isolates.</title>
        <authorList>
            <person name="Beno S.M."/>
        </authorList>
    </citation>
    <scope>NUCLEOTIDE SEQUENCE [LARGE SCALE GENOMIC DNA]</scope>
    <source>
        <strain evidence="5 6">FSL H7-0710</strain>
    </source>
</reference>
<evidence type="ECO:0000259" key="4">
    <source>
        <dbReference type="PROSITE" id="PS50011"/>
    </source>
</evidence>
<organism evidence="5 6">
    <name type="scientific">Paenibacillus odorifer</name>
    <dbReference type="NCBI Taxonomy" id="189426"/>
    <lineage>
        <taxon>Bacteria</taxon>
        <taxon>Bacillati</taxon>
        <taxon>Bacillota</taxon>
        <taxon>Bacilli</taxon>
        <taxon>Bacillales</taxon>
        <taxon>Paenibacillaceae</taxon>
        <taxon>Paenibacillus</taxon>
    </lineage>
</organism>
<dbReference type="PROSITE" id="PS50011">
    <property type="entry name" value="PROTEIN_KINASE_DOM"/>
    <property type="match status" value="1"/>
</dbReference>
<keyword evidence="2 3" id="KW-0067">ATP-binding</keyword>
<dbReference type="InterPro" id="IPR000719">
    <property type="entry name" value="Prot_kinase_dom"/>
</dbReference>
<dbReference type="SMART" id="SM00220">
    <property type="entry name" value="S_TKc"/>
    <property type="match status" value="1"/>
</dbReference>
<gene>
    <name evidence="5" type="ORF">BSK52_05945</name>
</gene>
<dbReference type="RefSeq" id="WP_076117714.1">
    <property type="nucleotide sequence ID" value="NZ_MPTC01000003.1"/>
</dbReference>
<dbReference type="PROSITE" id="PS00108">
    <property type="entry name" value="PROTEIN_KINASE_ST"/>
    <property type="match status" value="1"/>
</dbReference>
<feature type="domain" description="Protein kinase" evidence="4">
    <location>
        <begin position="7"/>
        <end position="269"/>
    </location>
</feature>
<dbReference type="PANTHER" id="PTHR24348">
    <property type="entry name" value="SERINE/THREONINE-PROTEIN KINASE UNC-51-RELATED"/>
    <property type="match status" value="1"/>
</dbReference>
<evidence type="ECO:0000313" key="5">
    <source>
        <dbReference type="EMBL" id="OMD43040.1"/>
    </source>
</evidence>
<dbReference type="InterPro" id="IPR045269">
    <property type="entry name" value="Atg1-like"/>
</dbReference>
<dbReference type="InterPro" id="IPR017441">
    <property type="entry name" value="Protein_kinase_ATP_BS"/>
</dbReference>
<evidence type="ECO:0000256" key="3">
    <source>
        <dbReference type="PROSITE-ProRule" id="PRU10141"/>
    </source>
</evidence>
<dbReference type="OrthoDB" id="9788659at2"/>
<proteinExistence type="predicted"/>
<protein>
    <recommendedName>
        <fullName evidence="4">Protein kinase domain-containing protein</fullName>
    </recommendedName>
</protein>
<dbReference type="PANTHER" id="PTHR24348:SF68">
    <property type="entry name" value="SERINE_THREONINE-PROTEIN KINASE ATG1C"/>
    <property type="match status" value="1"/>
</dbReference>
<dbReference type="CDD" id="cd14014">
    <property type="entry name" value="STKc_PknB_like"/>
    <property type="match status" value="1"/>
</dbReference>
<name>A0A1R0Y6Q9_9BACL</name>
<dbReference type="PROSITE" id="PS00107">
    <property type="entry name" value="PROTEIN_KINASE_ATP"/>
    <property type="match status" value="1"/>
</dbReference>
<feature type="binding site" evidence="3">
    <location>
        <position position="34"/>
    </location>
    <ligand>
        <name>ATP</name>
        <dbReference type="ChEBI" id="CHEBI:30616"/>
    </ligand>
</feature>
<comment type="caution">
    <text evidence="5">The sequence shown here is derived from an EMBL/GenBank/DDBJ whole genome shotgun (WGS) entry which is preliminary data.</text>
</comment>
<accession>A0A1R0Y6Q9</accession>
<keyword evidence="1 3" id="KW-0547">Nucleotide-binding</keyword>
<dbReference type="GO" id="GO:0005737">
    <property type="term" value="C:cytoplasm"/>
    <property type="evidence" value="ECO:0007669"/>
    <property type="project" value="TreeGrafter"/>
</dbReference>
<dbReference type="Proteomes" id="UP000187439">
    <property type="component" value="Unassembled WGS sequence"/>
</dbReference>
<dbReference type="Pfam" id="PF00069">
    <property type="entry name" value="Pkinase"/>
    <property type="match status" value="1"/>
</dbReference>
<dbReference type="EMBL" id="MPTC01000003">
    <property type="protein sequence ID" value="OMD43040.1"/>
    <property type="molecule type" value="Genomic_DNA"/>
</dbReference>
<dbReference type="InterPro" id="IPR008271">
    <property type="entry name" value="Ser/Thr_kinase_AS"/>
</dbReference>
<evidence type="ECO:0000313" key="6">
    <source>
        <dbReference type="Proteomes" id="UP000187439"/>
    </source>
</evidence>
<dbReference type="InterPro" id="IPR011009">
    <property type="entry name" value="Kinase-like_dom_sf"/>
</dbReference>
<dbReference type="AlphaFoldDB" id="A0A1R0Y6Q9"/>
<dbReference type="Gene3D" id="1.10.510.10">
    <property type="entry name" value="Transferase(Phosphotransferase) domain 1"/>
    <property type="match status" value="1"/>
</dbReference>
<dbReference type="GO" id="GO:0005524">
    <property type="term" value="F:ATP binding"/>
    <property type="evidence" value="ECO:0007669"/>
    <property type="project" value="UniProtKB-UniRule"/>
</dbReference>
<sequence length="672" mass="76907">MRVIDGYTIKAPLGQGTFGQTWLVEKNGQEFALKLFKNEMIRSDYDLKRINREILSLKAVNHPNVVKYVDDGVHSEGFENYHFLVMEYADGEPLRKFIERSGRLSVSQTQRITLQILEGLNEIHKAGYYHRDLKPDNIFITRLGDVLILDFGLVKILDASTLTATGAPMGTYAYMPPEQLQDSKNIDHRADMYSLGAIMFHMITGRLPLEIHSLVEAPYKIIHEVPPFASSLNPATPNKLDNIIATLLEKQQHRRKYTIDSLFIELKSLDDRTIPIPADLTLRFIPRLLHNERSIIEKYSETNKLDGIIFPANFLPKYSKVYEHVRDNGKFTMIDPVVYRLAYSKFSNVQSLVNLPYALSSFNKEIPADFVNLSQLQERAMSVMDWQLKNNPSVLVAPFHFLANTQDPWLDIDIKVFNECRKYLSDINESRPLYAGISVQIESMTDDISPIRLVNHYTRIQAEGYMLMFDAKLDTFNKAHYYAFGRIISMLGDMGKPIVLSRINDFGLGLMSLGATGLSSGIGFIEDFHESILIEEGGGFHLQPKYYIPQLLTSYSEKILKDIFEPAIGKELACNCPYCMGSTEIEYLCQPAITKGHYLWQKQKQVATLNEMANPERMRWFEQQVNSAISLAKQLKKASKNRNIVFDHFNYWIEAIKQIEKERTTALPSIAP</sequence>